<evidence type="ECO:0000256" key="4">
    <source>
        <dbReference type="ARBA" id="ARBA00023212"/>
    </source>
</evidence>
<proteinExistence type="predicted"/>
<feature type="compositionally biased region" description="Basic and acidic residues" evidence="6">
    <location>
        <begin position="49"/>
        <end position="73"/>
    </location>
</feature>
<dbReference type="InterPro" id="IPR028745">
    <property type="entry name" value="AKAP9/Pericentrin"/>
</dbReference>
<accession>A0A3Q2P8R3</accession>
<feature type="compositionally biased region" description="Basic and acidic residues" evidence="6">
    <location>
        <begin position="94"/>
        <end position="106"/>
    </location>
</feature>
<dbReference type="GeneTree" id="ENSGT00730000110871"/>
<evidence type="ECO:0000256" key="5">
    <source>
        <dbReference type="SAM" id="Coils"/>
    </source>
</evidence>
<keyword evidence="2" id="KW-0963">Cytoplasm</keyword>
<evidence type="ECO:0000256" key="1">
    <source>
        <dbReference type="ARBA" id="ARBA00004300"/>
    </source>
</evidence>
<evidence type="ECO:0000256" key="2">
    <source>
        <dbReference type="ARBA" id="ARBA00022490"/>
    </source>
</evidence>
<dbReference type="Proteomes" id="UP000265000">
    <property type="component" value="Unplaced"/>
</dbReference>
<dbReference type="STRING" id="8078.ENSFHEP00000008901"/>
<keyword evidence="4" id="KW-0206">Cytoskeleton</keyword>
<dbReference type="AlphaFoldDB" id="A0A3Q2P8R3"/>
<evidence type="ECO:0008006" key="9">
    <source>
        <dbReference type="Google" id="ProtNLM"/>
    </source>
</evidence>
<dbReference type="GO" id="GO:0005813">
    <property type="term" value="C:centrosome"/>
    <property type="evidence" value="ECO:0007669"/>
    <property type="project" value="UniProtKB-SubCell"/>
</dbReference>
<evidence type="ECO:0000256" key="6">
    <source>
        <dbReference type="SAM" id="MobiDB-lite"/>
    </source>
</evidence>
<dbReference type="PANTHER" id="PTHR44981">
    <property type="entry name" value="PERICENTRIN-LIKE PROTEIN, ISOFORM F"/>
    <property type="match status" value="1"/>
</dbReference>
<protein>
    <recommendedName>
        <fullName evidence="9">A-kinase anchor protein 9</fullName>
    </recommendedName>
</protein>
<dbReference type="GO" id="GO:0007165">
    <property type="term" value="P:signal transduction"/>
    <property type="evidence" value="ECO:0007669"/>
    <property type="project" value="InterPro"/>
</dbReference>
<dbReference type="GO" id="GO:0060090">
    <property type="term" value="F:molecular adaptor activity"/>
    <property type="evidence" value="ECO:0007669"/>
    <property type="project" value="InterPro"/>
</dbReference>
<feature type="coiled-coil region" evidence="5">
    <location>
        <begin position="135"/>
        <end position="212"/>
    </location>
</feature>
<feature type="coiled-coil region" evidence="5">
    <location>
        <begin position="241"/>
        <end position="268"/>
    </location>
</feature>
<feature type="region of interest" description="Disordered" evidence="6">
    <location>
        <begin position="1"/>
        <end position="119"/>
    </location>
</feature>
<comment type="subcellular location">
    <subcellularLocation>
        <location evidence="1">Cytoplasm</location>
        <location evidence="1">Cytoskeleton</location>
        <location evidence="1">Microtubule organizing center</location>
        <location evidence="1">Centrosome</location>
    </subcellularLocation>
</comment>
<sequence length="320" mass="36487">MEDEERQKKLEAGKAKLAEYRQRKAHADSQKKQKKKKKKKSVEDSEGDSQGRVEVEPDHPVGGGGERREGEGERLDEETPTTEFTFTKTLKSGETVRHDQTYKIEPESEVSTTAEDYSSEEEVETLQQLTEGHNVQEMEDDLAARTQALEEQSQELEEFRSAFGAEGVQQLQDFEAALKQRDGIITQLTSNLQQAREEKDEIMKEFLALTEQSQKLQIQFQQLQAGETLRNTSHSSTAADLLQARQQLVQYQQQLEEMSTEVREQQERSSEQLQHIGHLQQKLGEAEMVSAAALDRRKVCNSYFVCGSKPECLFSQGEDR</sequence>
<name>A0A3Q2P8R3_FUNHE</name>
<dbReference type="PANTHER" id="PTHR44981:SF1">
    <property type="entry name" value="A-KINASE ANCHOR PROTEIN 9"/>
    <property type="match status" value="1"/>
</dbReference>
<reference evidence="7" key="1">
    <citation type="submission" date="2025-08" db="UniProtKB">
        <authorList>
            <consortium name="Ensembl"/>
        </authorList>
    </citation>
    <scope>IDENTIFICATION</scope>
</reference>
<keyword evidence="8" id="KW-1185">Reference proteome</keyword>
<dbReference type="Ensembl" id="ENSFHET00000001383.1">
    <property type="protein sequence ID" value="ENSFHEP00000008901.1"/>
    <property type="gene ID" value="ENSFHEG00000010104.1"/>
</dbReference>
<organism evidence="7 8">
    <name type="scientific">Fundulus heteroclitus</name>
    <name type="common">Killifish</name>
    <name type="synonym">Mummichog</name>
    <dbReference type="NCBI Taxonomy" id="8078"/>
    <lineage>
        <taxon>Eukaryota</taxon>
        <taxon>Metazoa</taxon>
        <taxon>Chordata</taxon>
        <taxon>Craniata</taxon>
        <taxon>Vertebrata</taxon>
        <taxon>Euteleostomi</taxon>
        <taxon>Actinopterygii</taxon>
        <taxon>Neopterygii</taxon>
        <taxon>Teleostei</taxon>
        <taxon>Neoteleostei</taxon>
        <taxon>Acanthomorphata</taxon>
        <taxon>Ovalentaria</taxon>
        <taxon>Atherinomorphae</taxon>
        <taxon>Cyprinodontiformes</taxon>
        <taxon>Fundulidae</taxon>
        <taxon>Fundulus</taxon>
    </lineage>
</organism>
<feature type="compositionally biased region" description="Basic and acidic residues" evidence="6">
    <location>
        <begin position="1"/>
        <end position="31"/>
    </location>
</feature>
<evidence type="ECO:0000313" key="7">
    <source>
        <dbReference type="Ensembl" id="ENSFHEP00000008901.1"/>
    </source>
</evidence>
<keyword evidence="3 5" id="KW-0175">Coiled coil</keyword>
<evidence type="ECO:0000313" key="8">
    <source>
        <dbReference type="Proteomes" id="UP000265000"/>
    </source>
</evidence>
<evidence type="ECO:0000256" key="3">
    <source>
        <dbReference type="ARBA" id="ARBA00023054"/>
    </source>
</evidence>
<reference evidence="7" key="2">
    <citation type="submission" date="2025-09" db="UniProtKB">
        <authorList>
            <consortium name="Ensembl"/>
        </authorList>
    </citation>
    <scope>IDENTIFICATION</scope>
</reference>